<dbReference type="InterPro" id="IPR036390">
    <property type="entry name" value="WH_DNA-bd_sf"/>
</dbReference>
<dbReference type="GO" id="GO:0043565">
    <property type="term" value="F:sequence-specific DNA binding"/>
    <property type="evidence" value="ECO:0007669"/>
    <property type="project" value="InterPro"/>
</dbReference>
<dbReference type="PROSITE" id="PS00345">
    <property type="entry name" value="ETS_DOMAIN_1"/>
    <property type="match status" value="1"/>
</dbReference>
<dbReference type="Pfam" id="PF02198">
    <property type="entry name" value="SAM_PNT"/>
    <property type="match status" value="1"/>
</dbReference>
<dbReference type="Pfam" id="PF00178">
    <property type="entry name" value="Ets"/>
    <property type="match status" value="1"/>
</dbReference>
<comment type="subcellular location">
    <subcellularLocation>
        <location evidence="1 5">Nucleus</location>
    </subcellularLocation>
</comment>
<dbReference type="PRINTS" id="PR00454">
    <property type="entry name" value="ETSDOMAIN"/>
</dbReference>
<sequence>MIGEHRNGSSSAITSAISCSSDDVEAVQVIDDEENNAFKNLKTSELLRHLLNKRAKGGSVIEGKCGSPRESSGTITKDSSTLSSGNLNLEIRKSSSSNSFLPRDSNLEISSGSSPEYINSLTGEKSPENGSTPNELLINSVKDGNMDRNFFDYQQNLQRLTSSESVYSANSESPNALLSDYTSTSEFDNELERIISSSDFNIQSSPSNDSCDLTELLSIPISVFSSDSASVYEKNCSDGANADKRSDEDDSVIVVEDEENEEVEDSMVLVPSDPIEWTATHIRAWLNWSTNKFSLKPAPDPAKFPASGIELCNLTRSDFEKCADNTRSGKLLAKHIAHLKHSVTGRASSPLKEDCKIEEDEDKDPYQLLNAASSRLVAQGSGQIQLWQFLLELLGDSANAACITWEGTNGEFKLTDPDEVARRWGERKSKPNMNYDKLSRALRYYYDKNIMSKVHGKRYAYKFDFHGLMAACQAQAQGQGDVPTYHKYQPHQSELGAALYPTTHGTTAKLPAILPSTTQHAQTSLFPPPSYWPYSASSFDPRGPPFN</sequence>
<keyword evidence="4 5" id="KW-0539">Nucleus</keyword>
<organism evidence="9 10">
    <name type="scientific">Popillia japonica</name>
    <name type="common">Japanese beetle</name>
    <dbReference type="NCBI Taxonomy" id="7064"/>
    <lineage>
        <taxon>Eukaryota</taxon>
        <taxon>Metazoa</taxon>
        <taxon>Ecdysozoa</taxon>
        <taxon>Arthropoda</taxon>
        <taxon>Hexapoda</taxon>
        <taxon>Insecta</taxon>
        <taxon>Pterygota</taxon>
        <taxon>Neoptera</taxon>
        <taxon>Endopterygota</taxon>
        <taxon>Coleoptera</taxon>
        <taxon>Polyphaga</taxon>
        <taxon>Scarabaeiformia</taxon>
        <taxon>Scarabaeidae</taxon>
        <taxon>Rutelinae</taxon>
        <taxon>Popillia</taxon>
    </lineage>
</organism>
<dbReference type="InterPro" id="IPR000418">
    <property type="entry name" value="Ets_dom"/>
</dbReference>
<feature type="domain" description="PNT" evidence="8">
    <location>
        <begin position="256"/>
        <end position="343"/>
    </location>
</feature>
<dbReference type="PANTHER" id="PTHR11849:SF304">
    <property type="entry name" value="DNA-BINDING PROTEIN D-ETS-3"/>
    <property type="match status" value="1"/>
</dbReference>
<dbReference type="PROSITE" id="PS50061">
    <property type="entry name" value="ETS_DOMAIN_3"/>
    <property type="match status" value="1"/>
</dbReference>
<dbReference type="InterPro" id="IPR046328">
    <property type="entry name" value="ETS_fam"/>
</dbReference>
<evidence type="ECO:0000256" key="1">
    <source>
        <dbReference type="ARBA" id="ARBA00004123"/>
    </source>
</evidence>
<dbReference type="Proteomes" id="UP001458880">
    <property type="component" value="Unassembled WGS sequence"/>
</dbReference>
<evidence type="ECO:0000256" key="5">
    <source>
        <dbReference type="RuleBase" id="RU004019"/>
    </source>
</evidence>
<dbReference type="GO" id="GO:0005634">
    <property type="term" value="C:nucleus"/>
    <property type="evidence" value="ECO:0007669"/>
    <property type="project" value="UniProtKB-SubCell"/>
</dbReference>
<gene>
    <name evidence="9" type="ORF">QE152_g15562</name>
</gene>
<keyword evidence="10" id="KW-1185">Reference proteome</keyword>
<comment type="similarity">
    <text evidence="2 5">Belongs to the ETS family.</text>
</comment>
<evidence type="ECO:0000313" key="9">
    <source>
        <dbReference type="EMBL" id="KAK9730034.1"/>
    </source>
</evidence>
<evidence type="ECO:0000259" key="7">
    <source>
        <dbReference type="PROSITE" id="PS50061"/>
    </source>
</evidence>
<dbReference type="SUPFAM" id="SSF47769">
    <property type="entry name" value="SAM/Pointed domain"/>
    <property type="match status" value="1"/>
</dbReference>
<evidence type="ECO:0000256" key="3">
    <source>
        <dbReference type="ARBA" id="ARBA00023125"/>
    </source>
</evidence>
<dbReference type="PROSITE" id="PS51257">
    <property type="entry name" value="PROKAR_LIPOPROTEIN"/>
    <property type="match status" value="1"/>
</dbReference>
<dbReference type="Gene3D" id="1.10.10.10">
    <property type="entry name" value="Winged helix-like DNA-binding domain superfamily/Winged helix DNA-binding domain"/>
    <property type="match status" value="1"/>
</dbReference>
<feature type="region of interest" description="Disordered" evidence="6">
    <location>
        <begin position="58"/>
        <end position="134"/>
    </location>
</feature>
<evidence type="ECO:0000256" key="4">
    <source>
        <dbReference type="ARBA" id="ARBA00023242"/>
    </source>
</evidence>
<dbReference type="SMART" id="SM00251">
    <property type="entry name" value="SAM_PNT"/>
    <property type="match status" value="1"/>
</dbReference>
<evidence type="ECO:0000256" key="2">
    <source>
        <dbReference type="ARBA" id="ARBA00005562"/>
    </source>
</evidence>
<evidence type="ECO:0000313" key="10">
    <source>
        <dbReference type="Proteomes" id="UP001458880"/>
    </source>
</evidence>
<dbReference type="PROSITE" id="PS51433">
    <property type="entry name" value="PNT"/>
    <property type="match status" value="1"/>
</dbReference>
<dbReference type="EMBL" id="JASPKY010000154">
    <property type="protein sequence ID" value="KAK9730034.1"/>
    <property type="molecule type" value="Genomic_DNA"/>
</dbReference>
<dbReference type="InterPro" id="IPR003118">
    <property type="entry name" value="Pointed_dom"/>
</dbReference>
<comment type="caution">
    <text evidence="9">The sequence shown here is derived from an EMBL/GenBank/DDBJ whole genome shotgun (WGS) entry which is preliminary data.</text>
</comment>
<dbReference type="AlphaFoldDB" id="A0AAW1L7R3"/>
<dbReference type="SUPFAM" id="SSF46785">
    <property type="entry name" value="Winged helix' DNA-binding domain"/>
    <property type="match status" value="1"/>
</dbReference>
<dbReference type="GO" id="GO:0000981">
    <property type="term" value="F:DNA-binding transcription factor activity, RNA polymerase II-specific"/>
    <property type="evidence" value="ECO:0007669"/>
    <property type="project" value="TreeGrafter"/>
</dbReference>
<dbReference type="GO" id="GO:0030154">
    <property type="term" value="P:cell differentiation"/>
    <property type="evidence" value="ECO:0007669"/>
    <property type="project" value="TreeGrafter"/>
</dbReference>
<evidence type="ECO:0000259" key="8">
    <source>
        <dbReference type="PROSITE" id="PS51433"/>
    </source>
</evidence>
<dbReference type="PANTHER" id="PTHR11849">
    <property type="entry name" value="ETS"/>
    <property type="match status" value="1"/>
</dbReference>
<reference evidence="9 10" key="1">
    <citation type="journal article" date="2024" name="BMC Genomics">
        <title>De novo assembly and annotation of Popillia japonica's genome with initial clues to its potential as an invasive pest.</title>
        <authorList>
            <person name="Cucini C."/>
            <person name="Boschi S."/>
            <person name="Funari R."/>
            <person name="Cardaioli E."/>
            <person name="Iannotti N."/>
            <person name="Marturano G."/>
            <person name="Paoli F."/>
            <person name="Bruttini M."/>
            <person name="Carapelli A."/>
            <person name="Frati F."/>
            <person name="Nardi F."/>
        </authorList>
    </citation>
    <scope>NUCLEOTIDE SEQUENCE [LARGE SCALE GENOMIC DNA]</scope>
    <source>
        <strain evidence="9">DMR45628</strain>
    </source>
</reference>
<accession>A0AAW1L7R3</accession>
<dbReference type="FunFam" id="1.10.150.50:FF:000113">
    <property type="entry name" value="DNA-binding protein D-ETS-6"/>
    <property type="match status" value="1"/>
</dbReference>
<dbReference type="InterPro" id="IPR036388">
    <property type="entry name" value="WH-like_DNA-bd_sf"/>
</dbReference>
<dbReference type="SMART" id="SM00413">
    <property type="entry name" value="ETS"/>
    <property type="match status" value="1"/>
</dbReference>
<dbReference type="PROSITE" id="PS00346">
    <property type="entry name" value="ETS_DOMAIN_2"/>
    <property type="match status" value="1"/>
</dbReference>
<protein>
    <submittedName>
        <fullName evidence="9">Ets-domain</fullName>
    </submittedName>
</protein>
<feature type="compositionally biased region" description="Polar residues" evidence="6">
    <location>
        <begin position="69"/>
        <end position="87"/>
    </location>
</feature>
<keyword evidence="3 5" id="KW-0238">DNA-binding</keyword>
<name>A0AAW1L7R3_POPJA</name>
<feature type="compositionally biased region" description="Polar residues" evidence="6">
    <location>
        <begin position="107"/>
        <end position="134"/>
    </location>
</feature>
<proteinExistence type="inferred from homology"/>
<dbReference type="InterPro" id="IPR013761">
    <property type="entry name" value="SAM/pointed_sf"/>
</dbReference>
<dbReference type="CDD" id="cd08203">
    <property type="entry name" value="SAM_PNT"/>
    <property type="match status" value="1"/>
</dbReference>
<evidence type="ECO:0000256" key="6">
    <source>
        <dbReference type="SAM" id="MobiDB-lite"/>
    </source>
</evidence>
<dbReference type="FunFam" id="1.10.10.10:FF:000039">
    <property type="entry name" value="Friend leukemia integration 1 transcription factor"/>
    <property type="match status" value="1"/>
</dbReference>
<dbReference type="Gene3D" id="1.10.150.50">
    <property type="entry name" value="Transcription Factor, Ets-1"/>
    <property type="match status" value="1"/>
</dbReference>
<feature type="domain" description="ETS" evidence="7">
    <location>
        <begin position="384"/>
        <end position="464"/>
    </location>
</feature>